<dbReference type="GO" id="GO:0019239">
    <property type="term" value="F:deaminase activity"/>
    <property type="evidence" value="ECO:0007669"/>
    <property type="project" value="TreeGrafter"/>
</dbReference>
<evidence type="ECO:0000313" key="4">
    <source>
        <dbReference type="Proteomes" id="UP000478463"/>
    </source>
</evidence>
<comment type="similarity">
    <text evidence="1">Belongs to the RutC family.</text>
</comment>
<dbReference type="InterPro" id="IPR035959">
    <property type="entry name" value="RutC-like_sf"/>
</dbReference>
<dbReference type="CDD" id="cd00448">
    <property type="entry name" value="YjgF_YER057c_UK114_family"/>
    <property type="match status" value="3"/>
</dbReference>
<dbReference type="Pfam" id="PF01042">
    <property type="entry name" value="Ribonuc_L-PSP"/>
    <property type="match status" value="3"/>
</dbReference>
<dbReference type="InterPro" id="IPR006175">
    <property type="entry name" value="YjgF/YER057c/UK114"/>
</dbReference>
<protein>
    <submittedName>
        <fullName evidence="3">Reactive intermediate/imine deaminase</fullName>
    </submittedName>
</protein>
<dbReference type="PANTHER" id="PTHR11803">
    <property type="entry name" value="2-IMINOBUTANOATE/2-IMINOPROPANOATE DEAMINASE RIDA"/>
    <property type="match status" value="1"/>
</dbReference>
<gene>
    <name evidence="3" type="ORF">GS424_008885</name>
</gene>
<accession>A0A6L7IQE5</accession>
<feature type="region of interest" description="Disordered" evidence="2">
    <location>
        <begin position="1"/>
        <end position="20"/>
    </location>
</feature>
<organism evidence="3 4">
    <name type="scientific">Eggerthella guodeyinii</name>
    <dbReference type="NCBI Taxonomy" id="2690837"/>
    <lineage>
        <taxon>Bacteria</taxon>
        <taxon>Bacillati</taxon>
        <taxon>Actinomycetota</taxon>
        <taxon>Coriobacteriia</taxon>
        <taxon>Eggerthellales</taxon>
        <taxon>Eggerthellaceae</taxon>
        <taxon>Eggerthella</taxon>
    </lineage>
</organism>
<dbReference type="RefSeq" id="WP_160941497.1">
    <property type="nucleotide sequence ID" value="NZ_CP063310.1"/>
</dbReference>
<dbReference type="KEGG" id="egd:GS424_008885"/>
<proteinExistence type="inferred from homology"/>
<evidence type="ECO:0000313" key="3">
    <source>
        <dbReference type="EMBL" id="QOS66687.1"/>
    </source>
</evidence>
<dbReference type="Gene3D" id="3.30.1330.40">
    <property type="entry name" value="RutC-like"/>
    <property type="match status" value="3"/>
</dbReference>
<evidence type="ECO:0000256" key="2">
    <source>
        <dbReference type="SAM" id="MobiDB-lite"/>
    </source>
</evidence>
<dbReference type="PANTHER" id="PTHR11803:SF58">
    <property type="entry name" value="PROTEIN HMF1-RELATED"/>
    <property type="match status" value="1"/>
</dbReference>
<name>A0A6L7IQE5_9ACTN</name>
<dbReference type="EMBL" id="CP063310">
    <property type="protein sequence ID" value="QOS66687.1"/>
    <property type="molecule type" value="Genomic_DNA"/>
</dbReference>
<dbReference type="GO" id="GO:0005829">
    <property type="term" value="C:cytosol"/>
    <property type="evidence" value="ECO:0007669"/>
    <property type="project" value="TreeGrafter"/>
</dbReference>
<reference evidence="3 4" key="1">
    <citation type="submission" date="2020-10" db="EMBL/GenBank/DDBJ databases">
        <title>Eggerthella sp. nov., isolated from human feces.</title>
        <authorList>
            <person name="Yajun G."/>
        </authorList>
    </citation>
    <scope>NUCLEOTIDE SEQUENCE [LARGE SCALE GENOMIC DNA]</scope>
    <source>
        <strain evidence="3 4">HF-1101</strain>
    </source>
</reference>
<feature type="compositionally biased region" description="Basic and acidic residues" evidence="2">
    <location>
        <begin position="11"/>
        <end position="20"/>
    </location>
</feature>
<sequence length="421" mass="45036">MSGDNVVLARNTEEAPQSDRHAQTVAFSHYNNISAQLPIDPETGELVEGGIFEQAEQCFENLEAIVESIDHSLNDVARITVFVRDIRDLVAVDEVYRAFFTTYVPARTVMAVAALPMDALVQVEALLTNGEGTIPNEPQAGDLVKYVNNTHNAPYDALSSQTVAFSHYNNVTAQLPIDPVSNQIVVGGVAEQAAQCLKNIKAILTSIDVPFDDIVKVTVFLKNLSDLDAVNDVYTRFFPDSGIARAVAYVPARTVVEVAELPMHALVQIEAVVSHGDGTPPQEVEARHGLIIEANDTDAAPTSPLSTQSVAFSHYNNISAQLGVDAASGKLVAGGVAEQAEQACKNIKAIIENVDHTMEDAVKVNVYLKNIDDLAAVEDVCARYFTGAPAFRAVGTAALPMDALVQIDAIFGNAEGTPPVK</sequence>
<dbReference type="Proteomes" id="UP000478463">
    <property type="component" value="Chromosome"/>
</dbReference>
<dbReference type="SUPFAM" id="SSF55298">
    <property type="entry name" value="YjgF-like"/>
    <property type="match status" value="3"/>
</dbReference>
<evidence type="ECO:0000256" key="1">
    <source>
        <dbReference type="ARBA" id="ARBA00010552"/>
    </source>
</evidence>
<dbReference type="AlphaFoldDB" id="A0A6L7IQE5"/>